<keyword evidence="6" id="KW-0479">Metal-binding</keyword>
<evidence type="ECO:0000259" key="17">
    <source>
        <dbReference type="PROSITE" id="PS50051"/>
    </source>
</evidence>
<dbReference type="Gene3D" id="3.40.50.300">
    <property type="entry name" value="P-loop containing nucleotide triphosphate hydrolases"/>
    <property type="match status" value="1"/>
</dbReference>
<keyword evidence="12" id="KW-0067">ATP-binding</keyword>
<evidence type="ECO:0000256" key="5">
    <source>
        <dbReference type="ARBA" id="ARBA00022705"/>
    </source>
</evidence>
<feature type="compositionally biased region" description="Acidic residues" evidence="16">
    <location>
        <begin position="90"/>
        <end position="101"/>
    </location>
</feature>
<protein>
    <recommendedName>
        <fullName evidence="4">DNA replication licensing factor MCM2</fullName>
        <ecNumber evidence="3">3.6.4.12</ecNumber>
    </recommendedName>
</protein>
<dbReference type="InterPro" id="IPR031327">
    <property type="entry name" value="MCM"/>
</dbReference>
<dbReference type="VEuPathDB" id="CryptoDB:cand_007710"/>
<evidence type="ECO:0000256" key="10">
    <source>
        <dbReference type="ARBA" id="ARBA00022806"/>
    </source>
</evidence>
<evidence type="ECO:0000256" key="15">
    <source>
        <dbReference type="ARBA" id="ARBA00023306"/>
    </source>
</evidence>
<keyword evidence="11" id="KW-0862">Zinc</keyword>
<evidence type="ECO:0000256" key="7">
    <source>
        <dbReference type="ARBA" id="ARBA00022741"/>
    </source>
</evidence>
<evidence type="ECO:0000256" key="11">
    <source>
        <dbReference type="ARBA" id="ARBA00022833"/>
    </source>
</evidence>
<keyword evidence="10" id="KW-0347">Helicase</keyword>
<comment type="subcellular location">
    <subcellularLocation>
        <location evidence="1">Nucleus</location>
    </subcellularLocation>
</comment>
<evidence type="ECO:0000256" key="4">
    <source>
        <dbReference type="ARBA" id="ARBA00018925"/>
    </source>
</evidence>
<organism evidence="18 19">
    <name type="scientific">Cryptosporidium andersoni</name>
    <dbReference type="NCBI Taxonomy" id="117008"/>
    <lineage>
        <taxon>Eukaryota</taxon>
        <taxon>Sar</taxon>
        <taxon>Alveolata</taxon>
        <taxon>Apicomplexa</taxon>
        <taxon>Conoidasida</taxon>
        <taxon>Coccidia</taxon>
        <taxon>Eucoccidiorida</taxon>
        <taxon>Eimeriorina</taxon>
        <taxon>Cryptosporidiidae</taxon>
        <taxon>Cryptosporidium</taxon>
    </lineage>
</organism>
<name>A0A1J4MP51_9CRYT</name>
<dbReference type="GO" id="GO:1902975">
    <property type="term" value="P:mitotic DNA replication initiation"/>
    <property type="evidence" value="ECO:0007669"/>
    <property type="project" value="TreeGrafter"/>
</dbReference>
<evidence type="ECO:0000256" key="12">
    <source>
        <dbReference type="ARBA" id="ARBA00022840"/>
    </source>
</evidence>
<dbReference type="InterPro" id="IPR033762">
    <property type="entry name" value="MCM_OB"/>
</dbReference>
<dbReference type="GO" id="GO:0003697">
    <property type="term" value="F:single-stranded DNA binding"/>
    <property type="evidence" value="ECO:0007669"/>
    <property type="project" value="TreeGrafter"/>
</dbReference>
<dbReference type="OrthoDB" id="844at2759"/>
<keyword evidence="15" id="KW-0131">Cell cycle</keyword>
<dbReference type="SMART" id="SM00350">
    <property type="entry name" value="MCM"/>
    <property type="match status" value="1"/>
</dbReference>
<dbReference type="Proteomes" id="UP000186804">
    <property type="component" value="Unassembled WGS sequence"/>
</dbReference>
<dbReference type="Gene3D" id="3.30.1640.10">
    <property type="entry name" value="mini-chromosome maintenance (MCM) complex, chain A, domain 1"/>
    <property type="match status" value="1"/>
</dbReference>
<dbReference type="PROSITE" id="PS00847">
    <property type="entry name" value="MCM_1"/>
    <property type="match status" value="1"/>
</dbReference>
<dbReference type="GO" id="GO:0016787">
    <property type="term" value="F:hydrolase activity"/>
    <property type="evidence" value="ECO:0007669"/>
    <property type="project" value="UniProtKB-KW"/>
</dbReference>
<feature type="compositionally biased region" description="Acidic residues" evidence="16">
    <location>
        <begin position="43"/>
        <end position="82"/>
    </location>
</feature>
<dbReference type="GO" id="GO:0005524">
    <property type="term" value="F:ATP binding"/>
    <property type="evidence" value="ECO:0007669"/>
    <property type="project" value="UniProtKB-KW"/>
</dbReference>
<dbReference type="Gene3D" id="2.20.28.10">
    <property type="match status" value="1"/>
</dbReference>
<keyword evidence="7" id="KW-0547">Nucleotide-binding</keyword>
<evidence type="ECO:0000256" key="3">
    <source>
        <dbReference type="ARBA" id="ARBA00012551"/>
    </source>
</evidence>
<dbReference type="InterPro" id="IPR041562">
    <property type="entry name" value="MCM_lid"/>
</dbReference>
<dbReference type="GO" id="GO:0042555">
    <property type="term" value="C:MCM complex"/>
    <property type="evidence" value="ECO:0007669"/>
    <property type="project" value="InterPro"/>
</dbReference>
<dbReference type="Pfam" id="PF00493">
    <property type="entry name" value="MCM"/>
    <property type="match status" value="1"/>
</dbReference>
<keyword evidence="5" id="KW-0235">DNA replication</keyword>
<evidence type="ECO:0000256" key="16">
    <source>
        <dbReference type="SAM" id="MobiDB-lite"/>
    </source>
</evidence>
<evidence type="ECO:0000256" key="8">
    <source>
        <dbReference type="ARBA" id="ARBA00022771"/>
    </source>
</evidence>
<accession>A0A1J4MP51</accession>
<feature type="compositionally biased region" description="Basic and acidic residues" evidence="16">
    <location>
        <begin position="1"/>
        <end position="27"/>
    </location>
</feature>
<dbReference type="AlphaFoldDB" id="A0A1J4MP51"/>
<dbReference type="PANTHER" id="PTHR11630:SF44">
    <property type="entry name" value="DNA REPLICATION LICENSING FACTOR MCM2"/>
    <property type="match status" value="1"/>
</dbReference>
<keyword evidence="8" id="KW-0863">Zinc-finger</keyword>
<evidence type="ECO:0000256" key="14">
    <source>
        <dbReference type="ARBA" id="ARBA00023242"/>
    </source>
</evidence>
<evidence type="ECO:0000256" key="9">
    <source>
        <dbReference type="ARBA" id="ARBA00022801"/>
    </source>
</evidence>
<dbReference type="GO" id="GO:0017116">
    <property type="term" value="F:single-stranded DNA helicase activity"/>
    <property type="evidence" value="ECO:0007669"/>
    <property type="project" value="TreeGrafter"/>
</dbReference>
<dbReference type="InterPro" id="IPR027925">
    <property type="entry name" value="MCM_N"/>
</dbReference>
<evidence type="ECO:0000256" key="2">
    <source>
        <dbReference type="ARBA" id="ARBA00008010"/>
    </source>
</evidence>
<feature type="region of interest" description="Disordered" evidence="16">
    <location>
        <begin position="1"/>
        <end position="102"/>
    </location>
</feature>
<reference evidence="18 19" key="1">
    <citation type="submission" date="2016-10" db="EMBL/GenBank/DDBJ databases">
        <title>Reductive evolution of mitochondrial metabolism and differential evolution of invasion-related proteins in Cryptosporidium.</title>
        <authorList>
            <person name="Liu S."/>
            <person name="Roellig D.M."/>
            <person name="Guo Y."/>
            <person name="Li N."/>
            <person name="Frace M.A."/>
            <person name="Tang K."/>
            <person name="Zhang L."/>
            <person name="Feng Y."/>
            <person name="Xiao L."/>
        </authorList>
    </citation>
    <scope>NUCLEOTIDE SEQUENCE [LARGE SCALE GENOMIC DNA]</scope>
    <source>
        <strain evidence="18">30847</strain>
    </source>
</reference>
<dbReference type="SUPFAM" id="SSF50249">
    <property type="entry name" value="Nucleic acid-binding proteins"/>
    <property type="match status" value="1"/>
</dbReference>
<comment type="caution">
    <text evidence="18">The sequence shown here is derived from an EMBL/GenBank/DDBJ whole genome shotgun (WGS) entry which is preliminary data.</text>
</comment>
<dbReference type="GeneID" id="92364956"/>
<keyword evidence="9" id="KW-0378">Hydrolase</keyword>
<dbReference type="InterPro" id="IPR008045">
    <property type="entry name" value="MCM2"/>
</dbReference>
<dbReference type="GO" id="GO:0005634">
    <property type="term" value="C:nucleus"/>
    <property type="evidence" value="ECO:0007669"/>
    <property type="project" value="UniProtKB-SubCell"/>
</dbReference>
<evidence type="ECO:0000256" key="6">
    <source>
        <dbReference type="ARBA" id="ARBA00022723"/>
    </source>
</evidence>
<dbReference type="SUPFAM" id="SSF52540">
    <property type="entry name" value="P-loop containing nucleoside triphosphate hydrolases"/>
    <property type="match status" value="1"/>
</dbReference>
<gene>
    <name evidence="18" type="ORF">cand_007710</name>
</gene>
<dbReference type="FunFam" id="3.40.50.300:FF:000138">
    <property type="entry name" value="DNA helicase"/>
    <property type="match status" value="1"/>
</dbReference>
<dbReference type="InterPro" id="IPR027417">
    <property type="entry name" value="P-loop_NTPase"/>
</dbReference>
<dbReference type="RefSeq" id="XP_067067871.1">
    <property type="nucleotide sequence ID" value="XM_067211011.1"/>
</dbReference>
<dbReference type="Pfam" id="PF17207">
    <property type="entry name" value="MCM_OB"/>
    <property type="match status" value="1"/>
</dbReference>
<feature type="compositionally biased region" description="Polar residues" evidence="16">
    <location>
        <begin position="32"/>
        <end position="42"/>
    </location>
</feature>
<sequence>MGFSRKDRGRTRTDSHKSDEDAERTGRDISSILMTEETSNYSEAEEVPIDEIAYEEEINESEEEVGEDLYADDFLDDYQPDPELDRYDPDILDDTNYEDDPEARRRAEIALDRRDMVERGELMTGTEHRFGITSYLVDEELGDTSKDIEKRRKRREMFRAMADEAMRGTGSFDINELIQELPLAEQSEWSEHIENLICRLFKIFIQEFKLSTWHKATPNNENIKLMEKNKFLFDELYYMKKIEEMVQEEKTSLHIDVRHIFTFCYKLWDYLNIYPTPIIECFDRCILEIISSLFPNLYNNKTITTRLIGLDYIDELRDLRVEWLNQLIRVSGIITRRTNVLTKYKTVYMECVKCGCDTLGPYEDFGTNNSSFGNGENGSLRSVGKCTDCQSRGPFIINREKTIYENYQKLVIQESPGSVPAGRIPRSREIIVTGDLVDYVCPGEEVILTGIYRTFKDRQLNIKTGFPILGTQIFCNNIEKKNDPLQQDELTDEDFKKIRELSKDPDIKEKIISSIAPSIFGHHHIKTAIACSLFSGIRKQVPGKHHHIRGDINVLIVGDPGLAKSQFLKYVEKSFDRTIYTSGKGASAVGLTASVRRDPVSGEWTLEGGALVLADEGICLIDEFDKMSDKDRVSIHEAMEQQSISISKAGIVTTLRARCSVIAAANPIFGRYDSCLTFKDNVDLTDPIISRFDVLAVLKDEVHPMKDELLANFVVQSHMNSQGIYNNTSDEFNVTNLDGESQQYQYIQQIDQKLLCKYIRYARRYCKPQIRSVDKEKITTFYARIRQEAIQTGGISMTVRHIESIIRLAEAQAKMRLSPIVTNKDIDGAIGIVLESFIQSQKYAVAQRLSKTFSRYKALSSGFVDILENLLLQLFADKINKIQLRQWSDDNLGMMLDEVDNAMVYLDEFLVCAEKMKLSHNVTFSYIKSSAFGKLFLVSDHVDNNGNNIKVITKKHHNDKYSQSQISMQGD</sequence>
<dbReference type="Pfam" id="PF14551">
    <property type="entry name" value="MCM_N"/>
    <property type="match status" value="1"/>
</dbReference>
<dbReference type="InterPro" id="IPR012340">
    <property type="entry name" value="NA-bd_OB-fold"/>
</dbReference>
<dbReference type="PRINTS" id="PR01658">
    <property type="entry name" value="MCMPROTEIN2"/>
</dbReference>
<dbReference type="InterPro" id="IPR018525">
    <property type="entry name" value="MCM_CS"/>
</dbReference>
<evidence type="ECO:0000313" key="18">
    <source>
        <dbReference type="EMBL" id="OII76025.1"/>
    </source>
</evidence>
<evidence type="ECO:0000313" key="19">
    <source>
        <dbReference type="Proteomes" id="UP000186804"/>
    </source>
</evidence>
<evidence type="ECO:0000256" key="1">
    <source>
        <dbReference type="ARBA" id="ARBA00004123"/>
    </source>
</evidence>
<dbReference type="Gene3D" id="2.40.50.140">
    <property type="entry name" value="Nucleic acid-binding proteins"/>
    <property type="match status" value="1"/>
</dbReference>
<dbReference type="GO" id="GO:0043138">
    <property type="term" value="F:3'-5' DNA helicase activity"/>
    <property type="evidence" value="ECO:0007669"/>
    <property type="project" value="TreeGrafter"/>
</dbReference>
<dbReference type="Pfam" id="PF17855">
    <property type="entry name" value="MCM_lid"/>
    <property type="match status" value="1"/>
</dbReference>
<dbReference type="Pfam" id="PF12619">
    <property type="entry name" value="MCM2_N"/>
    <property type="match status" value="1"/>
</dbReference>
<keyword evidence="14" id="KW-0539">Nucleus</keyword>
<comment type="similarity">
    <text evidence="2">Belongs to the MCM family.</text>
</comment>
<dbReference type="PROSITE" id="PS50051">
    <property type="entry name" value="MCM_2"/>
    <property type="match status" value="1"/>
</dbReference>
<dbReference type="PRINTS" id="PR01657">
    <property type="entry name" value="MCMFAMILY"/>
</dbReference>
<proteinExistence type="inferred from homology"/>
<keyword evidence="13" id="KW-0238">DNA-binding</keyword>
<dbReference type="GO" id="GO:0008270">
    <property type="term" value="F:zinc ion binding"/>
    <property type="evidence" value="ECO:0007669"/>
    <property type="project" value="UniProtKB-KW"/>
</dbReference>
<dbReference type="InterPro" id="IPR001208">
    <property type="entry name" value="MCM_dom"/>
</dbReference>
<dbReference type="EMBL" id="LRBS01000069">
    <property type="protein sequence ID" value="OII76025.1"/>
    <property type="molecule type" value="Genomic_DNA"/>
</dbReference>
<dbReference type="GO" id="GO:0000727">
    <property type="term" value="P:double-strand break repair via break-induced replication"/>
    <property type="evidence" value="ECO:0007669"/>
    <property type="project" value="TreeGrafter"/>
</dbReference>
<evidence type="ECO:0000256" key="13">
    <source>
        <dbReference type="ARBA" id="ARBA00023125"/>
    </source>
</evidence>
<dbReference type="PANTHER" id="PTHR11630">
    <property type="entry name" value="DNA REPLICATION LICENSING FACTOR MCM FAMILY MEMBER"/>
    <property type="match status" value="1"/>
</dbReference>
<dbReference type="EC" id="3.6.4.12" evidence="3"/>
<keyword evidence="19" id="KW-1185">Reference proteome</keyword>
<feature type="domain" description="MCM C-terminal AAA(+) ATPase" evidence="17">
    <location>
        <begin position="507"/>
        <end position="714"/>
    </location>
</feature>